<comment type="caution">
    <text evidence="4">The sequence shown here is derived from an EMBL/GenBank/DDBJ whole genome shotgun (WGS) entry which is preliminary data.</text>
</comment>
<dbReference type="EMBL" id="QLMD01000005">
    <property type="protein sequence ID" value="RAJ98380.1"/>
    <property type="molecule type" value="Genomic_DNA"/>
</dbReference>
<dbReference type="AlphaFoldDB" id="A0A327X0K4"/>
<keyword evidence="7" id="KW-1185">Reference proteome</keyword>
<evidence type="ECO:0000313" key="6">
    <source>
        <dbReference type="Proteomes" id="UP000249203"/>
    </source>
</evidence>
<feature type="domain" description="ATP-grasp" evidence="3">
    <location>
        <begin position="103"/>
        <end position="317"/>
    </location>
</feature>
<dbReference type="GO" id="GO:0005524">
    <property type="term" value="F:ATP binding"/>
    <property type="evidence" value="ECO:0007669"/>
    <property type="project" value="UniProtKB-UniRule"/>
</dbReference>
<dbReference type="GO" id="GO:0009432">
    <property type="term" value="P:SOS response"/>
    <property type="evidence" value="ECO:0007669"/>
    <property type="project" value="TreeGrafter"/>
</dbReference>
<evidence type="ECO:0000256" key="2">
    <source>
        <dbReference type="PROSITE-ProRule" id="PRU00409"/>
    </source>
</evidence>
<accession>A0A327X0K4</accession>
<dbReference type="Gene3D" id="3.30.470.20">
    <property type="entry name" value="ATP-grasp fold, B domain"/>
    <property type="match status" value="1"/>
</dbReference>
<dbReference type="PANTHER" id="PTHR21621">
    <property type="entry name" value="RIBOSOMAL PROTEIN S6 MODIFICATION PROTEIN"/>
    <property type="match status" value="1"/>
</dbReference>
<keyword evidence="2" id="KW-0067">ATP-binding</keyword>
<dbReference type="RefSeq" id="WP_111569218.1">
    <property type="nucleotide sequence ID" value="NZ_PIPK01000005.1"/>
</dbReference>
<dbReference type="SUPFAM" id="SSF56059">
    <property type="entry name" value="Glutathione synthetase ATP-binding domain-like"/>
    <property type="match status" value="1"/>
</dbReference>
<evidence type="ECO:0000256" key="1">
    <source>
        <dbReference type="ARBA" id="ARBA00023211"/>
    </source>
</evidence>
<reference evidence="5 7" key="1">
    <citation type="journal article" date="2018" name="Front. Microbiol.">
        <title>Genome-Based Analysis Reveals the Taxonomy and Diversity of the Family Idiomarinaceae.</title>
        <authorList>
            <person name="Liu Y."/>
            <person name="Lai Q."/>
            <person name="Shao Z."/>
        </authorList>
    </citation>
    <scope>NUCLEOTIDE SEQUENCE [LARGE SCALE GENOMIC DNA]</scope>
    <source>
        <strain evidence="5 7">CF12-14</strain>
    </source>
</reference>
<keyword evidence="1" id="KW-0464">Manganese</keyword>
<dbReference type="GO" id="GO:0018169">
    <property type="term" value="F:ribosomal S6-glutamic acid ligase activity"/>
    <property type="evidence" value="ECO:0007669"/>
    <property type="project" value="TreeGrafter"/>
</dbReference>
<dbReference type="OrthoDB" id="4789744at2"/>
<dbReference type="PROSITE" id="PS50975">
    <property type="entry name" value="ATP_GRASP"/>
    <property type="match status" value="1"/>
</dbReference>
<dbReference type="InterPro" id="IPR013651">
    <property type="entry name" value="ATP-grasp_RimK-type"/>
</dbReference>
<dbReference type="EMBL" id="PIPK01000005">
    <property type="protein sequence ID" value="RUO24802.1"/>
    <property type="molecule type" value="Genomic_DNA"/>
</dbReference>
<dbReference type="GO" id="GO:0046872">
    <property type="term" value="F:metal ion binding"/>
    <property type="evidence" value="ECO:0007669"/>
    <property type="project" value="InterPro"/>
</dbReference>
<dbReference type="Pfam" id="PF08443">
    <property type="entry name" value="RimK"/>
    <property type="match status" value="1"/>
</dbReference>
<evidence type="ECO:0000259" key="3">
    <source>
        <dbReference type="PROSITE" id="PS50975"/>
    </source>
</evidence>
<reference evidence="4 6" key="2">
    <citation type="submission" date="2018-06" db="EMBL/GenBank/DDBJ databases">
        <title>Genomic Encyclopedia of Type Strains, Phase III (KMG-III): the genomes of soil and plant-associated and newly described type strains.</title>
        <authorList>
            <person name="Whitman W."/>
        </authorList>
    </citation>
    <scope>NUCLEOTIDE SEQUENCE [LARGE SCALE GENOMIC DNA]</scope>
    <source>
        <strain evidence="4 6">CGMCC 1.15366</strain>
    </source>
</reference>
<protein>
    <submittedName>
        <fullName evidence="5">Alpha-L-glutamate ligase</fullName>
    </submittedName>
    <submittedName>
        <fullName evidence="4">RimK-like ATP-grasp domain-containing protein</fullName>
    </submittedName>
</protein>
<dbReference type="GO" id="GO:0005737">
    <property type="term" value="C:cytoplasm"/>
    <property type="evidence" value="ECO:0007669"/>
    <property type="project" value="TreeGrafter"/>
</dbReference>
<dbReference type="InterPro" id="IPR011761">
    <property type="entry name" value="ATP-grasp"/>
</dbReference>
<gene>
    <name evidence="4" type="ORF">B0I24_105133</name>
    <name evidence="5" type="ORF">CWE07_07085</name>
</gene>
<dbReference type="Proteomes" id="UP000287865">
    <property type="component" value="Unassembled WGS sequence"/>
</dbReference>
<sequence length="318" mass="35245">MKPIFILHENQEWVVPLHAEFARRGVEANEWFLHEDYVAFDKTPKPGVYYNRMSASSHTRGHRFAPELTRMALTWLEHAGDSQVTVVNGLRALYLETCKLSQYAALQQAGIRTPKTRAVVGREQITLAADDFEQWPVILKPNRGGKGLGVMKFDNAQALSAYVNGPEYQEPLDGIWLLQQYIVPQAPFITRCEFVGQRFIYAVQVDTSEGFELCPADVCAIGDAACPVGEQPVVATAPAKFVLTERYHGHAIIGRLETFMRNAGIDVAGIELIEDKYGDIYAYDVNTNTNYNQTAEAAAGGRVTGMGAVADYLIALAR</sequence>
<dbReference type="PANTHER" id="PTHR21621:SF0">
    <property type="entry name" value="BETA-CITRYLGLUTAMATE SYNTHASE B-RELATED"/>
    <property type="match status" value="1"/>
</dbReference>
<evidence type="ECO:0000313" key="5">
    <source>
        <dbReference type="EMBL" id="RUO24802.1"/>
    </source>
</evidence>
<evidence type="ECO:0000313" key="4">
    <source>
        <dbReference type="EMBL" id="RAJ98380.1"/>
    </source>
</evidence>
<name>A0A327X0K4_9GAMM</name>
<evidence type="ECO:0000313" key="7">
    <source>
        <dbReference type="Proteomes" id="UP000287865"/>
    </source>
</evidence>
<dbReference type="Proteomes" id="UP000249203">
    <property type="component" value="Unassembled WGS sequence"/>
</dbReference>
<proteinExistence type="predicted"/>
<keyword evidence="5" id="KW-0436">Ligase</keyword>
<keyword evidence="2" id="KW-0547">Nucleotide-binding</keyword>
<organism evidence="4 6">
    <name type="scientific">Aliidiomarina maris</name>
    <dbReference type="NCBI Taxonomy" id="531312"/>
    <lineage>
        <taxon>Bacteria</taxon>
        <taxon>Pseudomonadati</taxon>
        <taxon>Pseudomonadota</taxon>
        <taxon>Gammaproteobacteria</taxon>
        <taxon>Alteromonadales</taxon>
        <taxon>Idiomarinaceae</taxon>
        <taxon>Aliidiomarina</taxon>
    </lineage>
</organism>